<dbReference type="RefSeq" id="WP_380045707.1">
    <property type="nucleotide sequence ID" value="NZ_JBHSOH010000003.1"/>
</dbReference>
<reference evidence="3" key="1">
    <citation type="journal article" date="2019" name="Int. J. Syst. Evol. Microbiol.">
        <title>The Global Catalogue of Microorganisms (GCM) 10K type strain sequencing project: providing services to taxonomists for standard genome sequencing and annotation.</title>
        <authorList>
            <consortium name="The Broad Institute Genomics Platform"/>
            <consortium name="The Broad Institute Genome Sequencing Center for Infectious Disease"/>
            <person name="Wu L."/>
            <person name="Ma J."/>
        </authorList>
    </citation>
    <scope>NUCLEOTIDE SEQUENCE [LARGE SCALE GENOMIC DNA]</scope>
    <source>
        <strain evidence="3">CGMCC 1.15053</strain>
    </source>
</reference>
<accession>A0ABW1DE72</accession>
<keyword evidence="1" id="KW-0732">Signal</keyword>
<sequence>MNKMMLATGLGALLLSACSVVGTRSAAVSGQLRGFSADQNLRLALVGYNNGLYTADGTQAQVIDKFLSGGYTLTLPRDVPYGTYRVIVFRDANDDNRYNAGDTVLSSYSGKLLVYAARDNAVFNGTKYGWNIYDGNSGQIQTIILNNYDLQAAN</sequence>
<feature type="signal peptide" evidence="1">
    <location>
        <begin position="1"/>
        <end position="26"/>
    </location>
</feature>
<protein>
    <recommendedName>
        <fullName evidence="4">Lipoprotein</fullName>
    </recommendedName>
</protein>
<evidence type="ECO:0000313" key="2">
    <source>
        <dbReference type="EMBL" id="MFC5846982.1"/>
    </source>
</evidence>
<gene>
    <name evidence="2" type="ORF">ACFPQ6_01555</name>
</gene>
<name>A0ABW1DE72_9DEIO</name>
<feature type="chain" id="PRO_5046399838" description="Lipoprotein" evidence="1">
    <location>
        <begin position="27"/>
        <end position="154"/>
    </location>
</feature>
<comment type="caution">
    <text evidence="2">The sequence shown here is derived from an EMBL/GenBank/DDBJ whole genome shotgun (WGS) entry which is preliminary data.</text>
</comment>
<organism evidence="2 3">
    <name type="scientific">Deinococcus petrolearius</name>
    <dbReference type="NCBI Taxonomy" id="1751295"/>
    <lineage>
        <taxon>Bacteria</taxon>
        <taxon>Thermotogati</taxon>
        <taxon>Deinococcota</taxon>
        <taxon>Deinococci</taxon>
        <taxon>Deinococcales</taxon>
        <taxon>Deinococcaceae</taxon>
        <taxon>Deinococcus</taxon>
    </lineage>
</organism>
<keyword evidence="3" id="KW-1185">Reference proteome</keyword>
<dbReference type="PROSITE" id="PS51257">
    <property type="entry name" value="PROKAR_LIPOPROTEIN"/>
    <property type="match status" value="1"/>
</dbReference>
<dbReference type="EMBL" id="JBHSOH010000003">
    <property type="protein sequence ID" value="MFC5846982.1"/>
    <property type="molecule type" value="Genomic_DNA"/>
</dbReference>
<dbReference type="Proteomes" id="UP001595979">
    <property type="component" value="Unassembled WGS sequence"/>
</dbReference>
<proteinExistence type="predicted"/>
<evidence type="ECO:0000313" key="3">
    <source>
        <dbReference type="Proteomes" id="UP001595979"/>
    </source>
</evidence>
<evidence type="ECO:0000256" key="1">
    <source>
        <dbReference type="SAM" id="SignalP"/>
    </source>
</evidence>
<evidence type="ECO:0008006" key="4">
    <source>
        <dbReference type="Google" id="ProtNLM"/>
    </source>
</evidence>